<reference evidence="2 3" key="1">
    <citation type="submission" date="2019-10" db="EMBL/GenBank/DDBJ databases">
        <title>Whole-genome sequence of the extremophile Heliorestis acidaminivorans DSM 24790.</title>
        <authorList>
            <person name="Kyndt J.A."/>
            <person name="Meyer T.E."/>
        </authorList>
    </citation>
    <scope>NUCLEOTIDE SEQUENCE [LARGE SCALE GENOMIC DNA]</scope>
    <source>
        <strain evidence="2 3">DSM 24790</strain>
    </source>
</reference>
<dbReference type="Proteomes" id="UP000468766">
    <property type="component" value="Unassembled WGS sequence"/>
</dbReference>
<organism evidence="2 3">
    <name type="scientific">Heliorestis acidaminivorans</name>
    <dbReference type="NCBI Taxonomy" id="553427"/>
    <lineage>
        <taxon>Bacteria</taxon>
        <taxon>Bacillati</taxon>
        <taxon>Bacillota</taxon>
        <taxon>Clostridia</taxon>
        <taxon>Eubacteriales</taxon>
        <taxon>Heliobacteriaceae</taxon>
        <taxon>Heliorestis</taxon>
    </lineage>
</organism>
<protein>
    <submittedName>
        <fullName evidence="2">ATP-dependent sacrificial sulfur transferase LarE</fullName>
    </submittedName>
</protein>
<dbReference type="PANTHER" id="PTHR43169:SF2">
    <property type="entry name" value="NAD_GMP SYNTHASE DOMAIN-CONTAINING PROTEIN"/>
    <property type="match status" value="1"/>
</dbReference>
<keyword evidence="3" id="KW-1185">Reference proteome</keyword>
<gene>
    <name evidence="2" type="primary">larE</name>
    <name evidence="2" type="ORF">F9B85_04720</name>
</gene>
<dbReference type="PIRSF" id="PIRSF006661">
    <property type="entry name" value="PP-lp_UCP006661"/>
    <property type="match status" value="1"/>
</dbReference>
<feature type="active site" description="Nucleophile and sulfur donor" evidence="1">
    <location>
        <position position="215"/>
    </location>
</feature>
<accession>A0A6I0F501</accession>
<dbReference type="NCBIfam" id="TIGR00268">
    <property type="entry name" value="ATP-dependent sacrificial sulfur transferase LarE"/>
    <property type="match status" value="1"/>
</dbReference>
<evidence type="ECO:0000256" key="1">
    <source>
        <dbReference type="PIRSR" id="PIRSR006661-1"/>
    </source>
</evidence>
<dbReference type="AlphaFoldDB" id="A0A6I0F501"/>
<dbReference type="OrthoDB" id="9776919at2"/>
<keyword evidence="2" id="KW-0808">Transferase</keyword>
<dbReference type="InterPro" id="IPR005232">
    <property type="entry name" value="LarE"/>
</dbReference>
<dbReference type="EMBL" id="WBXO01000002">
    <property type="protein sequence ID" value="KAB2953912.1"/>
    <property type="molecule type" value="Genomic_DNA"/>
</dbReference>
<dbReference type="SUPFAM" id="SSF52402">
    <property type="entry name" value="Adenine nucleotide alpha hydrolases-like"/>
    <property type="match status" value="1"/>
</dbReference>
<proteinExistence type="predicted"/>
<dbReference type="CDD" id="cd01990">
    <property type="entry name" value="LarE-like"/>
    <property type="match status" value="1"/>
</dbReference>
<dbReference type="InterPro" id="IPR014729">
    <property type="entry name" value="Rossmann-like_a/b/a_fold"/>
</dbReference>
<sequence>MHNLSFDFFQKNNSSLQAIRKYSQLREILLRYPSVMLAYSGGVDSTFLLAAWQDAWRQENIFSTAKKPIEKKPTAIANREQKPRLLACTFLTPLLPDGTAEEVEKLVQLIGAEHRFIEMNPLEESFMQDNKIDRCYHCKAHLFSHLLSLAQEEKLTCLMDGTNIDDFNDYRPGHRALQELSVVSPLAEVALTKAEIRTLSKAMALPTWDQPSMACLASRIPYGTAIDKIKLEQVDRAEKILVEFGFVGSRVRHHGDIARLEIAGDLTQKATRLFYEPLRSHLINAFKNIGFRYIAIDLEGYQTGSLNPTNESIANS</sequence>
<name>A0A6I0F501_9FIRM</name>
<dbReference type="Gene3D" id="3.40.50.620">
    <property type="entry name" value="HUPs"/>
    <property type="match status" value="1"/>
</dbReference>
<dbReference type="InterPro" id="IPR052188">
    <property type="entry name" value="Ni-pincer_cofactor_biosynth"/>
</dbReference>
<dbReference type="GO" id="GO:0016783">
    <property type="term" value="F:sulfurtransferase activity"/>
    <property type="evidence" value="ECO:0007669"/>
    <property type="project" value="InterPro"/>
</dbReference>
<evidence type="ECO:0000313" key="2">
    <source>
        <dbReference type="EMBL" id="KAB2953912.1"/>
    </source>
</evidence>
<comment type="caution">
    <text evidence="2">The sequence shown here is derived from an EMBL/GenBank/DDBJ whole genome shotgun (WGS) entry which is preliminary data.</text>
</comment>
<dbReference type="RefSeq" id="WP_151619015.1">
    <property type="nucleotide sequence ID" value="NZ_WBXO01000002.1"/>
</dbReference>
<dbReference type="PANTHER" id="PTHR43169">
    <property type="entry name" value="EXSB FAMILY PROTEIN"/>
    <property type="match status" value="1"/>
</dbReference>
<evidence type="ECO:0000313" key="3">
    <source>
        <dbReference type="Proteomes" id="UP000468766"/>
    </source>
</evidence>